<evidence type="ECO:0000313" key="2">
    <source>
        <dbReference type="EMBL" id="KAJ6848619.1"/>
    </source>
</evidence>
<evidence type="ECO:0000313" key="3">
    <source>
        <dbReference type="Proteomes" id="UP001140949"/>
    </source>
</evidence>
<dbReference type="Proteomes" id="UP001140949">
    <property type="component" value="Unassembled WGS sequence"/>
</dbReference>
<gene>
    <name evidence="2" type="ORF">M6B38_275380</name>
</gene>
<comment type="caution">
    <text evidence="2">The sequence shown here is derived from an EMBL/GenBank/DDBJ whole genome shotgun (WGS) entry which is preliminary data.</text>
</comment>
<proteinExistence type="predicted"/>
<protein>
    <submittedName>
        <fullName evidence="2">Vegetative cell wall protein gp1-like</fullName>
    </submittedName>
</protein>
<feature type="compositionally biased region" description="Polar residues" evidence="1">
    <location>
        <begin position="116"/>
        <end position="125"/>
    </location>
</feature>
<sequence>MMYALIATSPCQDRRATAPHAVWPPLACPPPALSPPRTALIAAGHGAHLLGPPNFGHHPTKSQKEESGKPNLAMAAPPVTGAAPHNAPTARVCSPASRSHGRAHVDHPMLGPTDLLSGSLSDSPR</sequence>
<keyword evidence="3" id="KW-1185">Reference proteome</keyword>
<dbReference type="EMBL" id="JANAVB010004599">
    <property type="protein sequence ID" value="KAJ6848619.1"/>
    <property type="molecule type" value="Genomic_DNA"/>
</dbReference>
<reference evidence="2" key="2">
    <citation type="submission" date="2023-04" db="EMBL/GenBank/DDBJ databases">
        <authorList>
            <person name="Bruccoleri R.E."/>
            <person name="Oakeley E.J."/>
            <person name="Faust A.-M."/>
            <person name="Dessus-Babus S."/>
            <person name="Altorfer M."/>
            <person name="Burckhardt D."/>
            <person name="Oertli M."/>
            <person name="Naumann U."/>
            <person name="Petersen F."/>
            <person name="Wong J."/>
        </authorList>
    </citation>
    <scope>NUCLEOTIDE SEQUENCE</scope>
    <source>
        <strain evidence="2">GSM-AAB239-AS_SAM_17_03QT</strain>
        <tissue evidence="2">Leaf</tissue>
    </source>
</reference>
<feature type="region of interest" description="Disordered" evidence="1">
    <location>
        <begin position="46"/>
        <end position="125"/>
    </location>
</feature>
<reference evidence="2" key="1">
    <citation type="journal article" date="2023" name="GigaByte">
        <title>Genome assembly of the bearded iris, Iris pallida Lam.</title>
        <authorList>
            <person name="Bruccoleri R.E."/>
            <person name="Oakeley E.J."/>
            <person name="Faust A.M.E."/>
            <person name="Altorfer M."/>
            <person name="Dessus-Babus S."/>
            <person name="Burckhardt D."/>
            <person name="Oertli M."/>
            <person name="Naumann U."/>
            <person name="Petersen F."/>
            <person name="Wong J."/>
        </authorList>
    </citation>
    <scope>NUCLEOTIDE SEQUENCE</scope>
    <source>
        <strain evidence="2">GSM-AAB239-AS_SAM_17_03QT</strain>
    </source>
</reference>
<evidence type="ECO:0000256" key="1">
    <source>
        <dbReference type="SAM" id="MobiDB-lite"/>
    </source>
</evidence>
<accession>A0AAX6I5Y5</accession>
<dbReference type="AlphaFoldDB" id="A0AAX6I5Y5"/>
<name>A0AAX6I5Y5_IRIPA</name>
<organism evidence="2 3">
    <name type="scientific">Iris pallida</name>
    <name type="common">Sweet iris</name>
    <dbReference type="NCBI Taxonomy" id="29817"/>
    <lineage>
        <taxon>Eukaryota</taxon>
        <taxon>Viridiplantae</taxon>
        <taxon>Streptophyta</taxon>
        <taxon>Embryophyta</taxon>
        <taxon>Tracheophyta</taxon>
        <taxon>Spermatophyta</taxon>
        <taxon>Magnoliopsida</taxon>
        <taxon>Liliopsida</taxon>
        <taxon>Asparagales</taxon>
        <taxon>Iridaceae</taxon>
        <taxon>Iridoideae</taxon>
        <taxon>Irideae</taxon>
        <taxon>Iris</taxon>
    </lineage>
</organism>